<sequence>MSKKNIVGRDSLSLQLVTIMYSTLSFLSRKADFKQVNPDIPITQAIPCPEGTQLPRETFTRELDLTPTRIESILENCEELVQDFLRKAKQIEYLISILPPHNDTTHSKLSKPPQSSSSGPIESTTQIPKSKPTSPTQQKPITLETGNQEQGPKNATDKPESNGTQDLDEDEEDSEEFERLQADVQAAQDEYDRALLEAETLHNEVKTALRQILDHRVTLLSSSSSSPCKNVNV</sequence>
<keyword evidence="5 8" id="KW-0010">Activator</keyword>
<dbReference type="Gene3D" id="6.10.280.10">
    <property type="entry name" value="Mediator complex, subunit Med21"/>
    <property type="match status" value="1"/>
</dbReference>
<reference evidence="11" key="3">
    <citation type="journal article" date="2018" name="Mol. Plant Microbe Interact.">
        <title>Genome sequence resources for the wheat stripe rust pathogen (Puccinia striiformis f. sp. tritici) and the barley stripe rust pathogen (Puccinia striiformis f. sp. hordei).</title>
        <authorList>
            <person name="Xia C."/>
            <person name="Wang M."/>
            <person name="Yin C."/>
            <person name="Cornejo O.E."/>
            <person name="Hulbert S.H."/>
            <person name="Chen X."/>
        </authorList>
    </citation>
    <scope>NUCLEOTIDE SEQUENCE [LARGE SCALE GENOMIC DNA]</scope>
    <source>
        <strain evidence="11">93TX-2</strain>
    </source>
</reference>
<reference evidence="10 11" key="1">
    <citation type="submission" date="2017-12" db="EMBL/GenBank/DDBJ databases">
        <title>Gene loss provides genomic basis for host adaptation in cereal stripe rust fungi.</title>
        <authorList>
            <person name="Xia C."/>
        </authorList>
    </citation>
    <scope>NUCLEOTIDE SEQUENCE [LARGE SCALE GENOMIC DNA]</scope>
    <source>
        <strain evidence="10 11">93TX-2</strain>
    </source>
</reference>
<keyword evidence="4 8" id="KW-0805">Transcription regulation</keyword>
<dbReference type="VEuPathDB" id="FungiDB:PSTT_08227"/>
<dbReference type="EMBL" id="PKSM01000510">
    <property type="protein sequence ID" value="POV94227.1"/>
    <property type="molecule type" value="Genomic_DNA"/>
</dbReference>
<evidence type="ECO:0000256" key="7">
    <source>
        <dbReference type="ARBA" id="ARBA00023242"/>
    </source>
</evidence>
<name>A0A2S4UAB5_9BASI</name>
<dbReference type="GO" id="GO:0006357">
    <property type="term" value="P:regulation of transcription by RNA polymerase II"/>
    <property type="evidence" value="ECO:0007669"/>
    <property type="project" value="TreeGrafter"/>
</dbReference>
<evidence type="ECO:0000256" key="3">
    <source>
        <dbReference type="ARBA" id="ARBA00019691"/>
    </source>
</evidence>
<evidence type="ECO:0000256" key="4">
    <source>
        <dbReference type="ARBA" id="ARBA00023015"/>
    </source>
</evidence>
<evidence type="ECO:0000256" key="6">
    <source>
        <dbReference type="ARBA" id="ARBA00023163"/>
    </source>
</evidence>
<keyword evidence="11" id="KW-1185">Reference proteome</keyword>
<feature type="compositionally biased region" description="Acidic residues" evidence="9">
    <location>
        <begin position="166"/>
        <end position="176"/>
    </location>
</feature>
<dbReference type="Pfam" id="PF11221">
    <property type="entry name" value="Med21"/>
    <property type="match status" value="1"/>
</dbReference>
<evidence type="ECO:0000256" key="5">
    <source>
        <dbReference type="ARBA" id="ARBA00023159"/>
    </source>
</evidence>
<keyword evidence="7 8" id="KW-0539">Nucleus</keyword>
<dbReference type="PANTHER" id="PTHR13381">
    <property type="entry name" value="RNA POLYMERASE II HOLOENZYME COMPONENT SRB7"/>
    <property type="match status" value="1"/>
</dbReference>
<dbReference type="VEuPathDB" id="FungiDB:PSHT_16350"/>
<dbReference type="OrthoDB" id="526653at2759"/>
<comment type="subcellular location">
    <subcellularLocation>
        <location evidence="1 8">Nucleus</location>
    </subcellularLocation>
</comment>
<evidence type="ECO:0000256" key="1">
    <source>
        <dbReference type="ARBA" id="ARBA00004123"/>
    </source>
</evidence>
<evidence type="ECO:0000256" key="8">
    <source>
        <dbReference type="RuleBase" id="RU366036"/>
    </source>
</evidence>
<dbReference type="InterPro" id="IPR021384">
    <property type="entry name" value="Mediator_Med21"/>
</dbReference>
<dbReference type="PANTHER" id="PTHR13381:SF0">
    <property type="entry name" value="MEDIATOR OF RNA POLYMERASE II TRANSCRIPTION SUBUNIT 21"/>
    <property type="match status" value="1"/>
</dbReference>
<evidence type="ECO:0000313" key="10">
    <source>
        <dbReference type="EMBL" id="POV94227.1"/>
    </source>
</evidence>
<feature type="region of interest" description="Disordered" evidence="9">
    <location>
        <begin position="100"/>
        <end position="179"/>
    </location>
</feature>
<reference evidence="11" key="2">
    <citation type="journal article" date="2018" name="BMC Genomics">
        <title>Genomic insights into host adaptation between the wheat stripe rust pathogen (Puccinia striiformis f. sp. tritici) and the barley stripe rust pathogen (Puccinia striiformis f. sp. hordei).</title>
        <authorList>
            <person name="Xia C."/>
            <person name="Wang M."/>
            <person name="Yin C."/>
            <person name="Cornejo O.E."/>
            <person name="Hulbert S.H."/>
            <person name="Chen X."/>
        </authorList>
    </citation>
    <scope>NUCLEOTIDE SEQUENCE [LARGE SCALE GENOMIC DNA]</scope>
    <source>
        <strain evidence="11">93TX-2</strain>
    </source>
</reference>
<comment type="subunit">
    <text evidence="8">Component of the Mediator complex.</text>
</comment>
<comment type="function">
    <text evidence="8">Component of the Mediator complex, a coactivator involved in the regulated transcription of nearly all RNA polymerase II-dependent genes. Mediator functions as a bridge to convey information from gene-specific regulatory proteins to the basal RNA polymerase II transcription machinery. Mediator is recruited to promoters by direct interactions with regulatory proteins and serves as a scaffold for the assembly of a functional preinitiation complex with RNA polymerase II and the general transcription factors.</text>
</comment>
<protein>
    <recommendedName>
        <fullName evidence="3 8">Mediator of RNA polymerase II transcription subunit 21</fullName>
    </recommendedName>
</protein>
<organism evidence="10 11">
    <name type="scientific">Puccinia striiformis</name>
    <dbReference type="NCBI Taxonomy" id="27350"/>
    <lineage>
        <taxon>Eukaryota</taxon>
        <taxon>Fungi</taxon>
        <taxon>Dikarya</taxon>
        <taxon>Basidiomycota</taxon>
        <taxon>Pucciniomycotina</taxon>
        <taxon>Pucciniomycetes</taxon>
        <taxon>Pucciniales</taxon>
        <taxon>Pucciniaceae</taxon>
        <taxon>Puccinia</taxon>
    </lineage>
</organism>
<feature type="compositionally biased region" description="Polar residues" evidence="9">
    <location>
        <begin position="119"/>
        <end position="153"/>
    </location>
</feature>
<evidence type="ECO:0000313" key="11">
    <source>
        <dbReference type="Proteomes" id="UP000238274"/>
    </source>
</evidence>
<comment type="similarity">
    <text evidence="2 8">Belongs to the Mediator complex subunit 21 family.</text>
</comment>
<dbReference type="SUPFAM" id="SSF140718">
    <property type="entry name" value="Mediator hinge subcomplex-like"/>
    <property type="match status" value="1"/>
</dbReference>
<accession>A0A2S4UAB5</accession>
<dbReference type="GO" id="GO:0016592">
    <property type="term" value="C:mediator complex"/>
    <property type="evidence" value="ECO:0007669"/>
    <property type="project" value="UniProtKB-UniRule"/>
</dbReference>
<dbReference type="GO" id="GO:0003712">
    <property type="term" value="F:transcription coregulator activity"/>
    <property type="evidence" value="ECO:0007669"/>
    <property type="project" value="TreeGrafter"/>
</dbReference>
<dbReference type="Proteomes" id="UP000238274">
    <property type="component" value="Unassembled WGS sequence"/>
</dbReference>
<evidence type="ECO:0000256" key="9">
    <source>
        <dbReference type="SAM" id="MobiDB-lite"/>
    </source>
</evidence>
<evidence type="ECO:0000256" key="2">
    <source>
        <dbReference type="ARBA" id="ARBA00005770"/>
    </source>
</evidence>
<proteinExistence type="inferred from homology"/>
<dbReference type="AlphaFoldDB" id="A0A2S4UAB5"/>
<gene>
    <name evidence="10" type="ORF">PSHT_16350</name>
</gene>
<keyword evidence="6 8" id="KW-0804">Transcription</keyword>
<dbReference type="InterPro" id="IPR037212">
    <property type="entry name" value="Med7/Med21-like"/>
</dbReference>
<comment type="caution">
    <text evidence="10">The sequence shown here is derived from an EMBL/GenBank/DDBJ whole genome shotgun (WGS) entry which is preliminary data.</text>
</comment>